<dbReference type="EMBL" id="JAUSUA010000001">
    <property type="protein sequence ID" value="MDQ0205365.1"/>
    <property type="molecule type" value="Genomic_DNA"/>
</dbReference>
<keyword evidence="2" id="KW-1185">Reference proteome</keyword>
<dbReference type="SUPFAM" id="SSF53335">
    <property type="entry name" value="S-adenosyl-L-methionine-dependent methyltransferases"/>
    <property type="match status" value="1"/>
</dbReference>
<organism evidence="1 2">
    <name type="scientific">Alkalicoccobacillus murimartini</name>
    <dbReference type="NCBI Taxonomy" id="171685"/>
    <lineage>
        <taxon>Bacteria</taxon>
        <taxon>Bacillati</taxon>
        <taxon>Bacillota</taxon>
        <taxon>Bacilli</taxon>
        <taxon>Bacillales</taxon>
        <taxon>Bacillaceae</taxon>
        <taxon>Alkalicoccobacillus</taxon>
    </lineage>
</organism>
<comment type="caution">
    <text evidence="1">The sequence shown here is derived from an EMBL/GenBank/DDBJ whole genome shotgun (WGS) entry which is preliminary data.</text>
</comment>
<sequence>MFGKIEGKTVLDIGCGSGHSLLYMGSRGASELWGMDLSSKQIEASKGVLAHQKASTYLFESPMEENPGIPHNYFDIVYSIYALGWTVDLSQTLQHINTYLKPGGTFIFSWEHPFHDRITYKDESFVLTKSYNKEGPEWNEAWHLEVLIYHRKLSTYVNTLIENGFMIEKIIDEVNPYEREPSEDPSKWYSSQKAEWIPSTFIIKSKKV</sequence>
<dbReference type="PANTHER" id="PTHR43861:SF1">
    <property type="entry name" value="TRANS-ACONITATE 2-METHYLTRANSFERASE"/>
    <property type="match status" value="1"/>
</dbReference>
<dbReference type="Proteomes" id="UP001225034">
    <property type="component" value="Unassembled WGS sequence"/>
</dbReference>
<dbReference type="PANTHER" id="PTHR43861">
    <property type="entry name" value="TRANS-ACONITATE 2-METHYLTRANSFERASE-RELATED"/>
    <property type="match status" value="1"/>
</dbReference>
<keyword evidence="1" id="KW-0830">Ubiquinone</keyword>
<accession>A0ABT9YD10</accession>
<protein>
    <submittedName>
        <fullName evidence="1">Ubiquinone/menaquinone biosynthesis C-methylase UbiE</fullName>
    </submittedName>
</protein>
<gene>
    <name evidence="1" type="ORF">J2S05_000139</name>
</gene>
<proteinExistence type="predicted"/>
<evidence type="ECO:0000313" key="1">
    <source>
        <dbReference type="EMBL" id="MDQ0205365.1"/>
    </source>
</evidence>
<evidence type="ECO:0000313" key="2">
    <source>
        <dbReference type="Proteomes" id="UP001225034"/>
    </source>
</evidence>
<dbReference type="CDD" id="cd02440">
    <property type="entry name" value="AdoMet_MTases"/>
    <property type="match status" value="1"/>
</dbReference>
<reference evidence="1 2" key="1">
    <citation type="submission" date="2023-07" db="EMBL/GenBank/DDBJ databases">
        <title>Genomic Encyclopedia of Type Strains, Phase IV (KMG-IV): sequencing the most valuable type-strain genomes for metagenomic binning, comparative biology and taxonomic classification.</title>
        <authorList>
            <person name="Goeker M."/>
        </authorList>
    </citation>
    <scope>NUCLEOTIDE SEQUENCE [LARGE SCALE GENOMIC DNA]</scope>
    <source>
        <strain evidence="1 2">DSM 19154</strain>
    </source>
</reference>
<name>A0ABT9YD10_9BACI</name>
<dbReference type="Pfam" id="PF13489">
    <property type="entry name" value="Methyltransf_23"/>
    <property type="match status" value="1"/>
</dbReference>
<dbReference type="Gene3D" id="3.40.50.150">
    <property type="entry name" value="Vaccinia Virus protein VP39"/>
    <property type="match status" value="1"/>
</dbReference>
<dbReference type="InterPro" id="IPR029063">
    <property type="entry name" value="SAM-dependent_MTases_sf"/>
</dbReference>